<dbReference type="Gene3D" id="2.30.180.10">
    <property type="entry name" value="FAS1 domain"/>
    <property type="match status" value="1"/>
</dbReference>
<gene>
    <name evidence="2" type="ORF">K4G66_05180</name>
</gene>
<dbReference type="SUPFAM" id="SSF82153">
    <property type="entry name" value="FAS1 domain"/>
    <property type="match status" value="1"/>
</dbReference>
<sequence>MTTFSFAQDQDTMSEEQDIVSLAMSQEDLSTLVEAVKAAGLVETLQGEGPFTVFAPTNAAFEALPEGTLETLLKPENKDKLVSVLTYHVVSGETASSDLSDGMQVTTVEGSNAEVMLKDGGASIEGAKVVTPDVQASNGIVHIIDAVILPPSMTNTAQGEKEEGEY</sequence>
<proteinExistence type="predicted"/>
<dbReference type="InterPro" id="IPR000782">
    <property type="entry name" value="FAS1_domain"/>
</dbReference>
<dbReference type="FunFam" id="2.30.180.10:FF:000019">
    <property type="entry name" value="Cell surface lipoprotein"/>
    <property type="match status" value="1"/>
</dbReference>
<dbReference type="InterPro" id="IPR036378">
    <property type="entry name" value="FAS1_dom_sf"/>
</dbReference>
<evidence type="ECO:0000259" key="1">
    <source>
        <dbReference type="PROSITE" id="PS50213"/>
    </source>
</evidence>
<dbReference type="SMART" id="SM00554">
    <property type="entry name" value="FAS1"/>
    <property type="match status" value="1"/>
</dbReference>
<reference evidence="2" key="2">
    <citation type="journal article" date="2024" name="Antonie Van Leeuwenhoek">
        <title>Roseihalotalea indica gen. nov., sp. nov., a halophilic Bacteroidetes from mesopelagic Southwest Indian Ocean with higher carbohydrate metabolic potential.</title>
        <authorList>
            <person name="Chen B."/>
            <person name="Zhang M."/>
            <person name="Lin D."/>
            <person name="Ye J."/>
            <person name="Tang K."/>
        </authorList>
    </citation>
    <scope>NUCLEOTIDE SEQUENCE</scope>
    <source>
        <strain evidence="2">TK19036</strain>
    </source>
</reference>
<dbReference type="Pfam" id="PF02469">
    <property type="entry name" value="Fasciclin"/>
    <property type="match status" value="1"/>
</dbReference>
<evidence type="ECO:0000313" key="2">
    <source>
        <dbReference type="EMBL" id="WKN40314.1"/>
    </source>
</evidence>
<dbReference type="PROSITE" id="PS50213">
    <property type="entry name" value="FAS1"/>
    <property type="match status" value="1"/>
</dbReference>
<accession>A0AA49JKI4</accession>
<dbReference type="PANTHER" id="PTHR10900:SF77">
    <property type="entry name" value="FI19380P1"/>
    <property type="match status" value="1"/>
</dbReference>
<dbReference type="GO" id="GO:0005615">
    <property type="term" value="C:extracellular space"/>
    <property type="evidence" value="ECO:0007669"/>
    <property type="project" value="TreeGrafter"/>
</dbReference>
<name>A0AA49JKI4_9BACT</name>
<dbReference type="InterPro" id="IPR050904">
    <property type="entry name" value="Adhesion/Biosynth-related"/>
</dbReference>
<dbReference type="EMBL" id="CP120682">
    <property type="protein sequence ID" value="WKN40314.1"/>
    <property type="molecule type" value="Genomic_DNA"/>
</dbReference>
<protein>
    <submittedName>
        <fullName evidence="2">Fasciclin domain-containing protein</fullName>
    </submittedName>
</protein>
<organism evidence="2">
    <name type="scientific">Roseihalotalea indica</name>
    <dbReference type="NCBI Taxonomy" id="2867963"/>
    <lineage>
        <taxon>Bacteria</taxon>
        <taxon>Pseudomonadati</taxon>
        <taxon>Bacteroidota</taxon>
        <taxon>Cytophagia</taxon>
        <taxon>Cytophagales</taxon>
        <taxon>Catalimonadaceae</taxon>
        <taxon>Roseihalotalea</taxon>
    </lineage>
</organism>
<feature type="domain" description="FAS1" evidence="1">
    <location>
        <begin position="16"/>
        <end position="148"/>
    </location>
</feature>
<dbReference type="AlphaFoldDB" id="A0AA49JKI4"/>
<dbReference type="PANTHER" id="PTHR10900">
    <property type="entry name" value="PERIOSTIN-RELATED"/>
    <property type="match status" value="1"/>
</dbReference>
<reference evidence="2" key="1">
    <citation type="journal article" date="2023" name="Comput. Struct. Biotechnol. J.">
        <title>Discovery of a novel marine Bacteroidetes with a rich repertoire of carbohydrate-active enzymes.</title>
        <authorList>
            <person name="Chen B."/>
            <person name="Liu G."/>
            <person name="Chen Q."/>
            <person name="Wang H."/>
            <person name="Liu L."/>
            <person name="Tang K."/>
        </authorList>
    </citation>
    <scope>NUCLEOTIDE SEQUENCE</scope>
    <source>
        <strain evidence="2">TK19036</strain>
    </source>
</reference>